<keyword evidence="7" id="KW-0472">Membrane</keyword>
<proteinExistence type="inferred from homology"/>
<dbReference type="GO" id="GO:0097347">
    <property type="term" value="C:TAM protein secretion complex"/>
    <property type="evidence" value="ECO:0007669"/>
    <property type="project" value="TreeGrafter"/>
</dbReference>
<comment type="similarity">
    <text evidence="2">Belongs to the TamA family.</text>
</comment>
<evidence type="ECO:0000256" key="7">
    <source>
        <dbReference type="ARBA" id="ARBA00023136"/>
    </source>
</evidence>
<evidence type="ECO:0000256" key="11">
    <source>
        <dbReference type="SAM" id="SignalP"/>
    </source>
</evidence>
<dbReference type="Proteomes" id="UP000032266">
    <property type="component" value="Chromosome"/>
</dbReference>
<sequence length="571" mass="64182">MLYRLLKILILLVVACSAQSKIVFQITGNNKAAEENIKALLPPSFGDDRTSLERYFRSIRVQSQQALNALGYYRYTIDHEIVESQGGLNLVIIIQLGDPMLLHTISVSIKGDLNNDKSFEFPKDLIPEPNSQLNHAEYDNLKNLILSLAINKGYLDAELSRHELQIDLARNEANIYLVLDSGKQYFLGETRFGPTKLRGSFLERFIRYKEGSPYSPAKLQKLNLDLQQSGYFRAVRVTADPAEAVDHVIPVDVEFVDRKRNRIDLGGGYSTDLGLNAEINWQNIRLDGMGNQIGGSYAVSEVNQAVTLNLKQPGKRPQTDYFSINLGWEQQYIEDTTSSRANVGGELATYLGRGWLQTFSLERTYEEYTVGSEDFQLAELTIPGIKWQRRVTDGKLDPAEGFNTSLEVKYTSKSFLSTTDLSQFLIESRAILTPIPKNRLTARVQLGTLIAESFEKVPPSLRFYAGGDQSIRGYDYRSIAPQNEDGDILGGSQLFTGSFEYAYEFIDKWRAAAFVDYGSAFMKWDDMNSKVGVGAGIRWSSPIGQVRLDYAMGISNDPYSYRVHISMGPDL</sequence>
<name>A0A0C5VP27_9GAMM</name>
<feature type="chain" id="PRO_5002183492" description="Translocation and assembly module subunit TamA" evidence="11">
    <location>
        <begin position="21"/>
        <end position="571"/>
    </location>
</feature>
<evidence type="ECO:0000256" key="5">
    <source>
        <dbReference type="ARBA" id="ARBA00022692"/>
    </source>
</evidence>
<evidence type="ECO:0000256" key="3">
    <source>
        <dbReference type="ARBA" id="ARBA00015419"/>
    </source>
</evidence>
<dbReference type="HOGENOM" id="CLU_018618_1_0_6"/>
<dbReference type="InterPro" id="IPR039910">
    <property type="entry name" value="D15-like"/>
</dbReference>
<evidence type="ECO:0000313" key="15">
    <source>
        <dbReference type="EMBL" id="AJQ95148.1"/>
    </source>
</evidence>
<dbReference type="InterPro" id="IPR035243">
    <property type="entry name" value="TamA_POTRA_Dom_1"/>
</dbReference>
<evidence type="ECO:0000259" key="13">
    <source>
        <dbReference type="Pfam" id="PF07244"/>
    </source>
</evidence>
<organism evidence="15 16">
    <name type="scientific">Gynuella sunshinyii YC6258</name>
    <dbReference type="NCBI Taxonomy" id="1445510"/>
    <lineage>
        <taxon>Bacteria</taxon>
        <taxon>Pseudomonadati</taxon>
        <taxon>Pseudomonadota</taxon>
        <taxon>Gammaproteobacteria</taxon>
        <taxon>Oceanospirillales</taxon>
        <taxon>Saccharospirillaceae</taxon>
        <taxon>Gynuella</taxon>
    </lineage>
</organism>
<protein>
    <recommendedName>
        <fullName evidence="3">Translocation and assembly module subunit TamA</fullName>
    </recommendedName>
    <alternativeName>
        <fullName evidence="9">Autotransporter assembly factor TamA</fullName>
    </alternativeName>
</protein>
<keyword evidence="8" id="KW-0998">Cell outer membrane</keyword>
<dbReference type="STRING" id="1445510.YC6258_03112"/>
<comment type="subcellular location">
    <subcellularLocation>
        <location evidence="1">Cell outer membrane</location>
    </subcellularLocation>
</comment>
<evidence type="ECO:0000256" key="6">
    <source>
        <dbReference type="ARBA" id="ARBA00022729"/>
    </source>
</evidence>
<evidence type="ECO:0000259" key="14">
    <source>
        <dbReference type="Pfam" id="PF17243"/>
    </source>
</evidence>
<evidence type="ECO:0000256" key="10">
    <source>
        <dbReference type="ARBA" id="ARBA00093548"/>
    </source>
</evidence>
<dbReference type="Gene3D" id="3.10.20.310">
    <property type="entry name" value="membrane protein fhac"/>
    <property type="match status" value="3"/>
</dbReference>
<dbReference type="PANTHER" id="PTHR12815">
    <property type="entry name" value="SORTING AND ASSEMBLY MACHINERY SAMM50 PROTEIN FAMILY MEMBER"/>
    <property type="match status" value="1"/>
</dbReference>
<dbReference type="Pfam" id="PF07244">
    <property type="entry name" value="POTRA"/>
    <property type="match status" value="1"/>
</dbReference>
<dbReference type="PATRIC" id="fig|1445510.3.peg.3077"/>
<feature type="domain" description="POTRA" evidence="13">
    <location>
        <begin position="195"/>
        <end position="245"/>
    </location>
</feature>
<evidence type="ECO:0000256" key="1">
    <source>
        <dbReference type="ARBA" id="ARBA00004442"/>
    </source>
</evidence>
<dbReference type="InterPro" id="IPR010827">
    <property type="entry name" value="BamA/TamA_POTRA"/>
</dbReference>
<feature type="domain" description="TamA POTRA" evidence="14">
    <location>
        <begin position="24"/>
        <end position="94"/>
    </location>
</feature>
<dbReference type="EMBL" id="CP007142">
    <property type="protein sequence ID" value="AJQ95148.1"/>
    <property type="molecule type" value="Genomic_DNA"/>
</dbReference>
<dbReference type="Pfam" id="PF17243">
    <property type="entry name" value="POTRA_TamA_1"/>
    <property type="match status" value="1"/>
</dbReference>
<evidence type="ECO:0000256" key="8">
    <source>
        <dbReference type="ARBA" id="ARBA00023237"/>
    </source>
</evidence>
<keyword evidence="6 11" id="KW-0732">Signal</keyword>
<dbReference type="OrthoDB" id="9803054at2"/>
<dbReference type="GO" id="GO:0009279">
    <property type="term" value="C:cell outer membrane"/>
    <property type="evidence" value="ECO:0007669"/>
    <property type="project" value="UniProtKB-SubCell"/>
</dbReference>
<feature type="domain" description="Bacterial surface antigen (D15)" evidence="12">
    <location>
        <begin position="288"/>
        <end position="568"/>
    </location>
</feature>
<evidence type="ECO:0000259" key="12">
    <source>
        <dbReference type="Pfam" id="PF01103"/>
    </source>
</evidence>
<feature type="signal peptide" evidence="11">
    <location>
        <begin position="1"/>
        <end position="20"/>
    </location>
</feature>
<dbReference type="InterPro" id="IPR000184">
    <property type="entry name" value="Bac_surfAg_D15"/>
</dbReference>
<gene>
    <name evidence="15" type="ORF">YC6258_03112</name>
</gene>
<dbReference type="RefSeq" id="WP_044617509.1">
    <property type="nucleotide sequence ID" value="NZ_CP007142.1"/>
</dbReference>
<dbReference type="GO" id="GO:0009306">
    <property type="term" value="P:protein secretion"/>
    <property type="evidence" value="ECO:0007669"/>
    <property type="project" value="TreeGrafter"/>
</dbReference>
<evidence type="ECO:0000313" key="16">
    <source>
        <dbReference type="Proteomes" id="UP000032266"/>
    </source>
</evidence>
<keyword evidence="5" id="KW-0812">Transmembrane</keyword>
<reference evidence="15 16" key="1">
    <citation type="submission" date="2014-01" db="EMBL/GenBank/DDBJ databases">
        <title>Full genme sequencing of cellulolytic bacterium Gynuella sunshinyii YC6258T gen. nov., sp. nov.</title>
        <authorList>
            <person name="Khan H."/>
            <person name="Chung E.J."/>
            <person name="Chung Y.R."/>
        </authorList>
    </citation>
    <scope>NUCLEOTIDE SEQUENCE [LARGE SCALE GENOMIC DNA]</scope>
    <source>
        <strain evidence="15 16">YC6258</strain>
    </source>
</reference>
<keyword evidence="16" id="KW-1185">Reference proteome</keyword>
<dbReference type="PANTHER" id="PTHR12815:SF47">
    <property type="entry name" value="TRANSLOCATION AND ASSEMBLY MODULE SUBUNIT TAMA"/>
    <property type="match status" value="1"/>
</dbReference>
<accession>A0A0C5VP27</accession>
<dbReference type="AlphaFoldDB" id="A0A0C5VP27"/>
<dbReference type="Pfam" id="PF01103">
    <property type="entry name" value="Omp85"/>
    <property type="match status" value="1"/>
</dbReference>
<evidence type="ECO:0000256" key="9">
    <source>
        <dbReference type="ARBA" id="ARBA00033063"/>
    </source>
</evidence>
<dbReference type="Gene3D" id="2.40.160.50">
    <property type="entry name" value="membrane protein fhac: a member of the omp85/tpsb transporter family"/>
    <property type="match status" value="1"/>
</dbReference>
<evidence type="ECO:0000256" key="2">
    <source>
        <dbReference type="ARBA" id="ARBA00010248"/>
    </source>
</evidence>
<evidence type="ECO:0000256" key="4">
    <source>
        <dbReference type="ARBA" id="ARBA00022452"/>
    </source>
</evidence>
<keyword evidence="4" id="KW-1134">Transmembrane beta strand</keyword>
<comment type="subunit">
    <text evidence="10">Interacts with TamB to form the translocation and assembly module (TAM).</text>
</comment>
<dbReference type="KEGG" id="gsn:YC6258_03112"/>